<gene>
    <name evidence="1" type="ORF">FIBSPDRAFT_847691</name>
</gene>
<accession>A0A166VUS1</accession>
<proteinExistence type="predicted"/>
<keyword evidence="2" id="KW-1185">Reference proteome</keyword>
<name>A0A166VUS1_9AGAM</name>
<dbReference type="Proteomes" id="UP000076532">
    <property type="component" value="Unassembled WGS sequence"/>
</dbReference>
<protein>
    <submittedName>
        <fullName evidence="1">Uncharacterized protein</fullName>
    </submittedName>
</protein>
<dbReference type="AlphaFoldDB" id="A0A166VUS1"/>
<evidence type="ECO:0000313" key="1">
    <source>
        <dbReference type="EMBL" id="KZP33084.1"/>
    </source>
</evidence>
<sequence>MVKSSLALGALPGAQGVPAWLPMHVVSQAILDVAFADAKPRIVLNIVHPRPTPMTMDFRCGFYQRSSSTRRGFLQAFTFGTIC</sequence>
<dbReference type="Gene3D" id="3.40.50.720">
    <property type="entry name" value="NAD(P)-binding Rossmann-like Domain"/>
    <property type="match status" value="1"/>
</dbReference>
<dbReference type="EMBL" id="KV417483">
    <property type="protein sequence ID" value="KZP33084.1"/>
    <property type="molecule type" value="Genomic_DNA"/>
</dbReference>
<organism evidence="1 2">
    <name type="scientific">Athelia psychrophila</name>
    <dbReference type="NCBI Taxonomy" id="1759441"/>
    <lineage>
        <taxon>Eukaryota</taxon>
        <taxon>Fungi</taxon>
        <taxon>Dikarya</taxon>
        <taxon>Basidiomycota</taxon>
        <taxon>Agaricomycotina</taxon>
        <taxon>Agaricomycetes</taxon>
        <taxon>Agaricomycetidae</taxon>
        <taxon>Atheliales</taxon>
        <taxon>Atheliaceae</taxon>
        <taxon>Athelia</taxon>
    </lineage>
</organism>
<dbReference type="OrthoDB" id="429813at2759"/>
<reference evidence="1 2" key="1">
    <citation type="journal article" date="2016" name="Mol. Biol. Evol.">
        <title>Comparative Genomics of Early-Diverging Mushroom-Forming Fungi Provides Insights into the Origins of Lignocellulose Decay Capabilities.</title>
        <authorList>
            <person name="Nagy L.G."/>
            <person name="Riley R."/>
            <person name="Tritt A."/>
            <person name="Adam C."/>
            <person name="Daum C."/>
            <person name="Floudas D."/>
            <person name="Sun H."/>
            <person name="Yadav J.S."/>
            <person name="Pangilinan J."/>
            <person name="Larsson K.H."/>
            <person name="Matsuura K."/>
            <person name="Barry K."/>
            <person name="Labutti K."/>
            <person name="Kuo R."/>
            <person name="Ohm R.A."/>
            <person name="Bhattacharya S.S."/>
            <person name="Shirouzu T."/>
            <person name="Yoshinaga Y."/>
            <person name="Martin F.M."/>
            <person name="Grigoriev I.V."/>
            <person name="Hibbett D.S."/>
        </authorList>
    </citation>
    <scope>NUCLEOTIDE SEQUENCE [LARGE SCALE GENOMIC DNA]</scope>
    <source>
        <strain evidence="1 2">CBS 109695</strain>
    </source>
</reference>
<dbReference type="STRING" id="436010.A0A166VUS1"/>
<evidence type="ECO:0000313" key="2">
    <source>
        <dbReference type="Proteomes" id="UP000076532"/>
    </source>
</evidence>